<dbReference type="InterPro" id="IPR050309">
    <property type="entry name" value="Type-B_Carboxylest/Lipase"/>
</dbReference>
<keyword evidence="6" id="KW-1185">Reference proteome</keyword>
<evidence type="ECO:0000256" key="2">
    <source>
        <dbReference type="ARBA" id="ARBA00022801"/>
    </source>
</evidence>
<gene>
    <name evidence="5" type="ORF">ETSY1_22940</name>
</gene>
<proteinExistence type="inferred from homology"/>
<dbReference type="EMBL" id="AZHW01000676">
    <property type="protein sequence ID" value="ETW97361.1"/>
    <property type="molecule type" value="Genomic_DNA"/>
</dbReference>
<dbReference type="InterPro" id="IPR002018">
    <property type="entry name" value="CarbesteraseB"/>
</dbReference>
<reference evidence="5 6" key="1">
    <citation type="journal article" date="2014" name="Nature">
        <title>An environmental bacterial taxon with a large and distinct metabolic repertoire.</title>
        <authorList>
            <person name="Wilson M.C."/>
            <person name="Mori T."/>
            <person name="Ruckert C."/>
            <person name="Uria A.R."/>
            <person name="Helf M.J."/>
            <person name="Takada K."/>
            <person name="Gernert C."/>
            <person name="Steffens U.A."/>
            <person name="Heycke N."/>
            <person name="Schmitt S."/>
            <person name="Rinke C."/>
            <person name="Helfrich E.J."/>
            <person name="Brachmann A.O."/>
            <person name="Gurgui C."/>
            <person name="Wakimoto T."/>
            <person name="Kracht M."/>
            <person name="Crusemann M."/>
            <person name="Hentschel U."/>
            <person name="Abe I."/>
            <person name="Matsunaga S."/>
            <person name="Kalinowski J."/>
            <person name="Takeyama H."/>
            <person name="Piel J."/>
        </authorList>
    </citation>
    <scope>NUCLEOTIDE SEQUENCE [LARGE SCALE GENOMIC DNA]</scope>
    <source>
        <strain evidence="6">TSY1</strain>
    </source>
</reference>
<dbReference type="InterPro" id="IPR019826">
    <property type="entry name" value="Carboxylesterase_B_AS"/>
</dbReference>
<protein>
    <recommendedName>
        <fullName evidence="3">Carboxylic ester hydrolase</fullName>
        <ecNumber evidence="3">3.1.1.-</ecNumber>
    </recommendedName>
</protein>
<keyword evidence="2 3" id="KW-0378">Hydrolase</keyword>
<dbReference type="SUPFAM" id="SSF53474">
    <property type="entry name" value="alpha/beta-Hydrolases"/>
    <property type="match status" value="1"/>
</dbReference>
<name>W4LJ58_ENTF1</name>
<dbReference type="ESTHER" id="9delt-w4lj58">
    <property type="family name" value="Carb_B_Bacteria"/>
</dbReference>
<evidence type="ECO:0000313" key="5">
    <source>
        <dbReference type="EMBL" id="ETW97361.1"/>
    </source>
</evidence>
<dbReference type="Proteomes" id="UP000019141">
    <property type="component" value="Unassembled WGS sequence"/>
</dbReference>
<evidence type="ECO:0000256" key="1">
    <source>
        <dbReference type="ARBA" id="ARBA00005964"/>
    </source>
</evidence>
<dbReference type="PANTHER" id="PTHR11559">
    <property type="entry name" value="CARBOXYLESTERASE"/>
    <property type="match status" value="1"/>
</dbReference>
<dbReference type="EC" id="3.1.1.-" evidence="3"/>
<dbReference type="PATRIC" id="fig|1429438.4.peg.4418"/>
<dbReference type="HOGENOM" id="CLU_006586_16_4_7"/>
<sequence>MNTHVPSQSPIVEIASGKLRGNTTPIGSTFKGIPYGGSTAGMNRFLAPTPAPTWSGIREARDVGLRCPQNDGIIKPANAWIRDVQETGEDCLSLNVWTPSLDEAAKRPVMVWLHGGGYARGSGGAPGLDGGNLAQVGNVVVVVTLNHRLNTFGYTYFGDTHERFADAGNAGMLDIVQALEWVRDNIARFGGDAGNVTIFGQSGGGSKVAVMMTMPRAKGLFHKAIIQSSSSHLRLATPERAARSTHQLLKALGLDGQGPESVQSAPADVLLKAYNTAVKARNGNDSFRPVVDGRSILHHPFDLSAPDLAADIPLMIGSCETEKSFYDITVDPDQLALSDDELLGQIAPFVGLNPDRAATLIAAYRAARPERNSRDIYNLITSDHMYRRNNVEAAERKVKQGGAPTFLYEFTWKTPVLGGMLRTPHTLCIPFAFGNIKIAKDFVGEGPEQQSLMAQVMGAWIAFAKTGNPNHASIAEWPAFNLEMRPTMTFDTTTRVEHNPRPGELAWINACPRFVSDAQWVEPEAA</sequence>
<comment type="caution">
    <text evidence="5">The sequence shown here is derived from an EMBL/GenBank/DDBJ whole genome shotgun (WGS) entry which is preliminary data.</text>
</comment>
<dbReference type="AlphaFoldDB" id="W4LJ58"/>
<dbReference type="Gene3D" id="3.40.50.1820">
    <property type="entry name" value="alpha/beta hydrolase"/>
    <property type="match status" value="1"/>
</dbReference>
<feature type="domain" description="Carboxylesterase type B" evidence="4">
    <location>
        <begin position="8"/>
        <end position="504"/>
    </location>
</feature>
<dbReference type="InterPro" id="IPR029058">
    <property type="entry name" value="AB_hydrolase_fold"/>
</dbReference>
<organism evidence="5 6">
    <name type="scientific">Entotheonella factor</name>
    <dbReference type="NCBI Taxonomy" id="1429438"/>
    <lineage>
        <taxon>Bacteria</taxon>
        <taxon>Pseudomonadati</taxon>
        <taxon>Nitrospinota/Tectimicrobiota group</taxon>
        <taxon>Candidatus Tectimicrobiota</taxon>
        <taxon>Candidatus Entotheonellia</taxon>
        <taxon>Candidatus Entotheonellales</taxon>
        <taxon>Candidatus Entotheonellaceae</taxon>
        <taxon>Candidatus Entotheonella</taxon>
    </lineage>
</organism>
<comment type="similarity">
    <text evidence="1 3">Belongs to the type-B carboxylesterase/lipase family.</text>
</comment>
<dbReference type="GO" id="GO:0016787">
    <property type="term" value="F:hydrolase activity"/>
    <property type="evidence" value="ECO:0007669"/>
    <property type="project" value="UniProtKB-KW"/>
</dbReference>
<evidence type="ECO:0000259" key="4">
    <source>
        <dbReference type="Pfam" id="PF00135"/>
    </source>
</evidence>
<dbReference type="PROSITE" id="PS00122">
    <property type="entry name" value="CARBOXYLESTERASE_B_1"/>
    <property type="match status" value="1"/>
</dbReference>
<evidence type="ECO:0000313" key="6">
    <source>
        <dbReference type="Proteomes" id="UP000019141"/>
    </source>
</evidence>
<accession>W4LJ58</accession>
<dbReference type="Pfam" id="PF00135">
    <property type="entry name" value="COesterase"/>
    <property type="match status" value="1"/>
</dbReference>
<evidence type="ECO:0000256" key="3">
    <source>
        <dbReference type="RuleBase" id="RU361235"/>
    </source>
</evidence>